<keyword evidence="2" id="KW-1003">Cell membrane</keyword>
<dbReference type="GO" id="GO:0000155">
    <property type="term" value="F:phosphorelay sensor kinase activity"/>
    <property type="evidence" value="ECO:0007669"/>
    <property type="project" value="InterPro"/>
</dbReference>
<dbReference type="SMART" id="SM00267">
    <property type="entry name" value="GGDEF"/>
    <property type="match status" value="1"/>
</dbReference>
<dbReference type="Pfam" id="PF00990">
    <property type="entry name" value="GGDEF"/>
    <property type="match status" value="1"/>
</dbReference>
<feature type="transmembrane region" description="Helical" evidence="6">
    <location>
        <begin position="5"/>
        <end position="23"/>
    </location>
</feature>
<keyword evidence="4 6" id="KW-1133">Transmembrane helix</keyword>
<evidence type="ECO:0000313" key="9">
    <source>
        <dbReference type="Proteomes" id="UP000321157"/>
    </source>
</evidence>
<evidence type="ECO:0000256" key="2">
    <source>
        <dbReference type="ARBA" id="ARBA00022475"/>
    </source>
</evidence>
<feature type="transmembrane region" description="Helical" evidence="6">
    <location>
        <begin position="97"/>
        <end position="118"/>
    </location>
</feature>
<dbReference type="PANTHER" id="PTHR45138">
    <property type="entry name" value="REGULATORY COMPONENTS OF SENSORY TRANSDUCTION SYSTEM"/>
    <property type="match status" value="1"/>
</dbReference>
<dbReference type="InterPro" id="IPR000160">
    <property type="entry name" value="GGDEF_dom"/>
</dbReference>
<dbReference type="Gene3D" id="3.30.70.270">
    <property type="match status" value="1"/>
</dbReference>
<feature type="domain" description="GGDEF" evidence="7">
    <location>
        <begin position="226"/>
        <end position="354"/>
    </location>
</feature>
<proteinExistence type="predicted"/>
<dbReference type="InterPro" id="IPR011620">
    <property type="entry name" value="Sig_transdc_His_kinase_LytS_TM"/>
</dbReference>
<reference evidence="8 9" key="1">
    <citation type="submission" date="2019-07" db="EMBL/GenBank/DDBJ databases">
        <title>Whole genome shotgun sequence of Aneurinibacillus danicus NBRC 102444.</title>
        <authorList>
            <person name="Hosoyama A."/>
            <person name="Uohara A."/>
            <person name="Ohji S."/>
            <person name="Ichikawa N."/>
        </authorList>
    </citation>
    <scope>NUCLEOTIDE SEQUENCE [LARGE SCALE GENOMIC DNA]</scope>
    <source>
        <strain evidence="8 9">NBRC 102444</strain>
    </source>
</reference>
<comment type="caution">
    <text evidence="8">The sequence shown here is derived from an EMBL/GenBank/DDBJ whole genome shotgun (WGS) entry which is preliminary data.</text>
</comment>
<feature type="transmembrane region" description="Helical" evidence="6">
    <location>
        <begin position="38"/>
        <end position="59"/>
    </location>
</feature>
<dbReference type="AlphaFoldDB" id="A0A511V1S7"/>
<dbReference type="OrthoDB" id="9759607at2"/>
<dbReference type="GO" id="GO:1902201">
    <property type="term" value="P:negative regulation of bacterial-type flagellum-dependent cell motility"/>
    <property type="evidence" value="ECO:0007669"/>
    <property type="project" value="TreeGrafter"/>
</dbReference>
<keyword evidence="5 6" id="KW-0472">Membrane</keyword>
<dbReference type="EMBL" id="BJXX01000015">
    <property type="protein sequence ID" value="GEN32866.1"/>
    <property type="molecule type" value="Genomic_DNA"/>
</dbReference>
<dbReference type="CDD" id="cd01949">
    <property type="entry name" value="GGDEF"/>
    <property type="match status" value="1"/>
</dbReference>
<name>A0A511V1S7_9BACL</name>
<evidence type="ECO:0000256" key="5">
    <source>
        <dbReference type="ARBA" id="ARBA00023136"/>
    </source>
</evidence>
<dbReference type="GO" id="GO:0043709">
    <property type="term" value="P:cell adhesion involved in single-species biofilm formation"/>
    <property type="evidence" value="ECO:0007669"/>
    <property type="project" value="TreeGrafter"/>
</dbReference>
<gene>
    <name evidence="8" type="ORF">ADA01nite_03260</name>
</gene>
<dbReference type="GO" id="GO:0071555">
    <property type="term" value="P:cell wall organization"/>
    <property type="evidence" value="ECO:0007669"/>
    <property type="project" value="InterPro"/>
</dbReference>
<dbReference type="Proteomes" id="UP000321157">
    <property type="component" value="Unassembled WGS sequence"/>
</dbReference>
<dbReference type="RefSeq" id="WP_146808168.1">
    <property type="nucleotide sequence ID" value="NZ_BJXX01000015.1"/>
</dbReference>
<accession>A0A511V1S7</accession>
<organism evidence="8 9">
    <name type="scientific">Aneurinibacillus danicus</name>
    <dbReference type="NCBI Taxonomy" id="267746"/>
    <lineage>
        <taxon>Bacteria</taxon>
        <taxon>Bacillati</taxon>
        <taxon>Bacillota</taxon>
        <taxon>Bacilli</taxon>
        <taxon>Bacillales</taxon>
        <taxon>Paenibacillaceae</taxon>
        <taxon>Aneurinibacillus group</taxon>
        <taxon>Aneurinibacillus</taxon>
    </lineage>
</organism>
<dbReference type="Pfam" id="PF07694">
    <property type="entry name" value="5TM-5TMR_LYT"/>
    <property type="match status" value="1"/>
</dbReference>
<evidence type="ECO:0000259" key="7">
    <source>
        <dbReference type="PROSITE" id="PS50887"/>
    </source>
</evidence>
<keyword evidence="9" id="KW-1185">Reference proteome</keyword>
<dbReference type="GO" id="GO:0052621">
    <property type="term" value="F:diguanylate cyclase activity"/>
    <property type="evidence" value="ECO:0007669"/>
    <property type="project" value="TreeGrafter"/>
</dbReference>
<sequence length="354" mass="39678">MLREFIANGSLIISGLFLTGHLFKHYPIHSAVSIKEKTLVGMCLGIVGVGLMLFSIHISPTTIADLRHIPVVIAALYGGALPSISSALIVIAGRLFLFPFSQASIVASLGMLIIGVVCGEFYKMKLSSKVKFWIMNIFSLFILSIALFINVDDKSIYLEIILYHWTISVAAGFASLYVITYINNYNQMVQTLKEQATTDFLTGLHNVRQFDQLFYHYINDAKKHNKHLSLLLIDIDFFKNINDTYGHLEGDRILKEVGEILCRTSRSIDIVSRNGGEEFSILLPNCSYSHALEVAERIRSGIEQYTFILSNGMKIPVTVSIGVATYPDTDSDDLYYHADQKLYQAKENGRNRVC</sequence>
<dbReference type="PANTHER" id="PTHR45138:SF9">
    <property type="entry name" value="DIGUANYLATE CYCLASE DGCM-RELATED"/>
    <property type="match status" value="1"/>
</dbReference>
<dbReference type="GO" id="GO:0005886">
    <property type="term" value="C:plasma membrane"/>
    <property type="evidence" value="ECO:0007669"/>
    <property type="project" value="UniProtKB-SubCell"/>
</dbReference>
<evidence type="ECO:0000313" key="8">
    <source>
        <dbReference type="EMBL" id="GEN32866.1"/>
    </source>
</evidence>
<feature type="transmembrane region" description="Helical" evidence="6">
    <location>
        <begin position="71"/>
        <end position="91"/>
    </location>
</feature>
<feature type="transmembrane region" description="Helical" evidence="6">
    <location>
        <begin position="130"/>
        <end position="149"/>
    </location>
</feature>
<comment type="subcellular location">
    <subcellularLocation>
        <location evidence="1">Cell membrane</location>
        <topology evidence="1">Multi-pass membrane protein</topology>
    </subcellularLocation>
</comment>
<protein>
    <submittedName>
        <fullName evidence="8">GGDEF domain-containing protein</fullName>
    </submittedName>
</protein>
<evidence type="ECO:0000256" key="1">
    <source>
        <dbReference type="ARBA" id="ARBA00004651"/>
    </source>
</evidence>
<dbReference type="InterPro" id="IPR029787">
    <property type="entry name" value="Nucleotide_cyclase"/>
</dbReference>
<evidence type="ECO:0000256" key="4">
    <source>
        <dbReference type="ARBA" id="ARBA00022989"/>
    </source>
</evidence>
<feature type="transmembrane region" description="Helical" evidence="6">
    <location>
        <begin position="161"/>
        <end position="182"/>
    </location>
</feature>
<keyword evidence="3 6" id="KW-0812">Transmembrane</keyword>
<dbReference type="InterPro" id="IPR050469">
    <property type="entry name" value="Diguanylate_Cyclase"/>
</dbReference>
<evidence type="ECO:0000256" key="6">
    <source>
        <dbReference type="SAM" id="Phobius"/>
    </source>
</evidence>
<dbReference type="FunFam" id="3.30.70.270:FF:000001">
    <property type="entry name" value="Diguanylate cyclase domain protein"/>
    <property type="match status" value="1"/>
</dbReference>
<evidence type="ECO:0000256" key="3">
    <source>
        <dbReference type="ARBA" id="ARBA00022692"/>
    </source>
</evidence>
<dbReference type="InterPro" id="IPR043128">
    <property type="entry name" value="Rev_trsase/Diguanyl_cyclase"/>
</dbReference>
<dbReference type="NCBIfam" id="TIGR00254">
    <property type="entry name" value="GGDEF"/>
    <property type="match status" value="1"/>
</dbReference>
<dbReference type="SUPFAM" id="SSF55073">
    <property type="entry name" value="Nucleotide cyclase"/>
    <property type="match status" value="1"/>
</dbReference>
<dbReference type="PROSITE" id="PS50887">
    <property type="entry name" value="GGDEF"/>
    <property type="match status" value="1"/>
</dbReference>